<organism evidence="1 2">
    <name type="scientific">Geomonas silvestris</name>
    <dbReference type="NCBI Taxonomy" id="2740184"/>
    <lineage>
        <taxon>Bacteria</taxon>
        <taxon>Pseudomonadati</taxon>
        <taxon>Thermodesulfobacteriota</taxon>
        <taxon>Desulfuromonadia</taxon>
        <taxon>Geobacterales</taxon>
        <taxon>Geobacteraceae</taxon>
        <taxon>Geomonas</taxon>
    </lineage>
</organism>
<reference evidence="2" key="1">
    <citation type="submission" date="2020-06" db="EMBL/GenBank/DDBJ databases">
        <title>Draft genomic sequence of Geomonas sp. Red330.</title>
        <authorList>
            <person name="Itoh H."/>
            <person name="Zhenxing X."/>
            <person name="Ushijima N."/>
            <person name="Masuda Y."/>
            <person name="Shiratori Y."/>
            <person name="Senoo K."/>
        </authorList>
    </citation>
    <scope>NUCLEOTIDE SEQUENCE [LARGE SCALE GENOMIC DNA]</scope>
    <source>
        <strain evidence="2">Red330</strain>
    </source>
</reference>
<dbReference type="Pfam" id="PF03692">
    <property type="entry name" value="CxxCxxCC"/>
    <property type="match status" value="1"/>
</dbReference>
<evidence type="ECO:0000313" key="2">
    <source>
        <dbReference type="Proteomes" id="UP000556026"/>
    </source>
</evidence>
<proteinExistence type="predicted"/>
<dbReference type="EMBL" id="BLXX01000010">
    <property type="protein sequence ID" value="GFO60714.1"/>
    <property type="molecule type" value="Genomic_DNA"/>
</dbReference>
<name>A0A6V8MLB2_9BACT</name>
<dbReference type="AlphaFoldDB" id="A0A6V8MLB2"/>
<gene>
    <name evidence="1" type="ORF">GMST_30390</name>
</gene>
<protein>
    <recommendedName>
        <fullName evidence="3">Zinc/iron-chelating domain-containing protein</fullName>
    </recommendedName>
</protein>
<dbReference type="Proteomes" id="UP000556026">
    <property type="component" value="Unassembled WGS sequence"/>
</dbReference>
<comment type="caution">
    <text evidence="1">The sequence shown here is derived from an EMBL/GenBank/DDBJ whole genome shotgun (WGS) entry which is preliminary data.</text>
</comment>
<keyword evidence="2" id="KW-1185">Reference proteome</keyword>
<accession>A0A6V8MLB2</accession>
<evidence type="ECO:0008006" key="3">
    <source>
        <dbReference type="Google" id="ProtNLM"/>
    </source>
</evidence>
<evidence type="ECO:0000313" key="1">
    <source>
        <dbReference type="EMBL" id="GFO60714.1"/>
    </source>
</evidence>
<dbReference type="InterPro" id="IPR005358">
    <property type="entry name" value="Puta_zinc/iron-chelating_dom"/>
</dbReference>
<sequence>MLVHYVIGCFAKSIKVSTMTTGDSEQQEFPIPKVPDEFFVEFAALMKQLDTVNERATLKLRKIYQFMDRFSEYVSTFTVCGEGCSYCCQNQVGLTDLEAKLIEENTGRVRKQAGSSASQRELKPCPFLNAEGACTIYSFRPFNCRTLFTLDDPEFCKTGEPHYIYGSSDGRYSVYFYAKLNEILVKLNGRKPVYDIRDLFE</sequence>